<comment type="caution">
    <text evidence="1">The sequence shown here is derived from an EMBL/GenBank/DDBJ whole genome shotgun (WGS) entry which is preliminary data.</text>
</comment>
<dbReference type="RefSeq" id="WP_054401474.1">
    <property type="nucleotide sequence ID" value="NZ_LIUT01000001.1"/>
</dbReference>
<organism evidence="1 2">
    <name type="scientific">Paenibacillus solani</name>
    <dbReference type="NCBI Taxonomy" id="1705565"/>
    <lineage>
        <taxon>Bacteria</taxon>
        <taxon>Bacillati</taxon>
        <taxon>Bacillota</taxon>
        <taxon>Bacilli</taxon>
        <taxon>Bacillales</taxon>
        <taxon>Paenibacillaceae</taxon>
        <taxon>Paenibacillus</taxon>
    </lineage>
</organism>
<proteinExistence type="predicted"/>
<evidence type="ECO:0000313" key="1">
    <source>
        <dbReference type="EMBL" id="KOR88471.1"/>
    </source>
</evidence>
<dbReference type="AlphaFoldDB" id="A0A0M1P1X7"/>
<evidence type="ECO:0000313" key="2">
    <source>
        <dbReference type="Proteomes" id="UP000036932"/>
    </source>
</evidence>
<keyword evidence="2" id="KW-1185">Reference proteome</keyword>
<reference evidence="2" key="1">
    <citation type="submission" date="2015-08" db="EMBL/GenBank/DDBJ databases">
        <title>Genome sequencing project for genomic taxonomy and phylogenomics of Bacillus-like bacteria.</title>
        <authorList>
            <person name="Liu B."/>
            <person name="Wang J."/>
            <person name="Zhu Y."/>
            <person name="Liu G."/>
            <person name="Chen Q."/>
            <person name="Chen Z."/>
            <person name="Lan J."/>
            <person name="Che J."/>
            <person name="Ge C."/>
            <person name="Shi H."/>
            <person name="Pan Z."/>
            <person name="Liu X."/>
        </authorList>
    </citation>
    <scope>NUCLEOTIDE SEQUENCE [LARGE SCALE GENOMIC DNA]</scope>
    <source>
        <strain evidence="2">FJAT-22460</strain>
    </source>
</reference>
<sequence>MKHWIGRHVVIQRLDGARSTVEGVLKGWDPIQEKVTLGPGELVIPFGSIHRIMQRNTYPAWNAIGYVVKHTIQFDNAVYFGSCVMVWRGDSLVASQAVLTAHDKNTVTLSNGMILRKDEHEFVVRSLRGHV</sequence>
<protein>
    <submittedName>
        <fullName evidence="1">Uncharacterized protein</fullName>
    </submittedName>
</protein>
<dbReference type="OrthoDB" id="2599832at2"/>
<name>A0A0M1P1X7_9BACL</name>
<accession>A0A0M1P1X7</accession>
<dbReference type="Proteomes" id="UP000036932">
    <property type="component" value="Unassembled WGS sequence"/>
</dbReference>
<dbReference type="EMBL" id="LIUT01000001">
    <property type="protein sequence ID" value="KOR88471.1"/>
    <property type="molecule type" value="Genomic_DNA"/>
</dbReference>
<dbReference type="PATRIC" id="fig|1705565.3.peg.2771"/>
<gene>
    <name evidence="1" type="ORF">AM231_04435</name>
</gene>